<reference evidence="1 2" key="1">
    <citation type="submission" date="2017-04" db="EMBL/GenBank/DDBJ databases">
        <authorList>
            <person name="Afonso C.L."/>
            <person name="Miller P.J."/>
            <person name="Scott M.A."/>
            <person name="Spackman E."/>
            <person name="Goraichik I."/>
            <person name="Dimitrov K.M."/>
            <person name="Suarez D.L."/>
            <person name="Swayne D.E."/>
        </authorList>
    </citation>
    <scope>NUCLEOTIDE SEQUENCE [LARGE SCALE GENOMIC DNA]</scope>
    <source>
        <strain evidence="1 2">ToBE</strain>
    </source>
</reference>
<name>A0A1W1VYI3_9FIRM</name>
<dbReference type="InterPro" id="IPR035235">
    <property type="entry name" value="DUF5343"/>
</dbReference>
<keyword evidence="2" id="KW-1185">Reference proteome</keyword>
<evidence type="ECO:0000313" key="2">
    <source>
        <dbReference type="Proteomes" id="UP000192569"/>
    </source>
</evidence>
<gene>
    <name evidence="1" type="ORF">SAMN00808754_2024</name>
</gene>
<accession>A0A1W1VYI3</accession>
<dbReference type="Pfam" id="PF17278">
    <property type="entry name" value="DUF5343"/>
    <property type="match status" value="1"/>
</dbReference>
<evidence type="ECO:0000313" key="1">
    <source>
        <dbReference type="EMBL" id="SMB97914.1"/>
    </source>
</evidence>
<evidence type="ECO:0008006" key="3">
    <source>
        <dbReference type="Google" id="ProtNLM"/>
    </source>
</evidence>
<dbReference type="Proteomes" id="UP000192569">
    <property type="component" value="Chromosome I"/>
</dbReference>
<dbReference type="RefSeq" id="WP_084665600.1">
    <property type="nucleotide sequence ID" value="NZ_LT838272.1"/>
</dbReference>
<sequence length="256" mass="29199">MKHDEQITVPYVPFRTFLTAIESLEQGLPSRIDRSVWPSFSGATQNQLLHAFRFLGLIDKDGYTQPILEKLVEDKENRKTILKELLMNSYSEVLKAIDLMKVSPMQLEETIRKYGVKGSTLQKAISFLLQACQYSGIALGPLLNNKTRSISSSSRRKKTFKVRENISNSDVVISDKSMKSYQIANDEVFGQGTSKTIELKSGGKLTLIASLNVFEMTKEDREFVFSLIDKLQEYERKLTAEPEQQQMSQFSKNTMF</sequence>
<dbReference type="OrthoDB" id="8236002at2"/>
<dbReference type="EMBL" id="LT838272">
    <property type="protein sequence ID" value="SMB97914.1"/>
    <property type="molecule type" value="Genomic_DNA"/>
</dbReference>
<organism evidence="1 2">
    <name type="scientific">Thermanaeromonas toyohensis ToBE</name>
    <dbReference type="NCBI Taxonomy" id="698762"/>
    <lineage>
        <taxon>Bacteria</taxon>
        <taxon>Bacillati</taxon>
        <taxon>Bacillota</taxon>
        <taxon>Clostridia</taxon>
        <taxon>Neomoorellales</taxon>
        <taxon>Neomoorellaceae</taxon>
        <taxon>Thermanaeromonas</taxon>
    </lineage>
</organism>
<protein>
    <recommendedName>
        <fullName evidence="3">DUF5343 domain-containing protein</fullName>
    </recommendedName>
</protein>
<proteinExistence type="predicted"/>
<dbReference type="AlphaFoldDB" id="A0A1W1VYI3"/>